<dbReference type="Pfam" id="PF02361">
    <property type="entry name" value="CbiQ"/>
    <property type="match status" value="1"/>
</dbReference>
<evidence type="ECO:0000256" key="1">
    <source>
        <dbReference type="ARBA" id="ARBA00004141"/>
    </source>
</evidence>
<evidence type="ECO:0000313" key="8">
    <source>
        <dbReference type="Proteomes" id="UP000014605"/>
    </source>
</evidence>
<dbReference type="EMBL" id="ATFC01000008">
    <property type="protein sequence ID" value="EPF46968.1"/>
    <property type="molecule type" value="Genomic_DNA"/>
</dbReference>
<organism evidence="7 8">
    <name type="scientific">Treponema vincentii F0403</name>
    <dbReference type="NCBI Taxonomy" id="1125702"/>
    <lineage>
        <taxon>Bacteria</taxon>
        <taxon>Pseudomonadati</taxon>
        <taxon>Spirochaetota</taxon>
        <taxon>Spirochaetia</taxon>
        <taxon>Spirochaetales</taxon>
        <taxon>Treponemataceae</taxon>
        <taxon>Treponema</taxon>
    </lineage>
</organism>
<gene>
    <name evidence="7" type="ORF">HMPREF1222_01549</name>
</gene>
<dbReference type="HOGENOM" id="CLU_076847_2_0_12"/>
<name>S3L938_9SPIR</name>
<feature type="transmembrane region" description="Helical" evidence="6">
    <location>
        <begin position="227"/>
        <end position="247"/>
    </location>
</feature>
<comment type="caution">
    <text evidence="7">The sequence shown here is derived from an EMBL/GenBank/DDBJ whole genome shotgun (WGS) entry which is preliminary data.</text>
</comment>
<evidence type="ECO:0000256" key="3">
    <source>
        <dbReference type="ARBA" id="ARBA00022692"/>
    </source>
</evidence>
<evidence type="ECO:0008006" key="9">
    <source>
        <dbReference type="Google" id="ProtNLM"/>
    </source>
</evidence>
<dbReference type="GO" id="GO:0005886">
    <property type="term" value="C:plasma membrane"/>
    <property type="evidence" value="ECO:0007669"/>
    <property type="project" value="UniProtKB-ARBA"/>
</dbReference>
<accession>S3L938</accession>
<dbReference type="Proteomes" id="UP000014605">
    <property type="component" value="Unassembled WGS sequence"/>
</dbReference>
<evidence type="ECO:0000256" key="2">
    <source>
        <dbReference type="ARBA" id="ARBA00022475"/>
    </source>
</evidence>
<feature type="transmembrane region" description="Helical" evidence="6">
    <location>
        <begin position="42"/>
        <end position="60"/>
    </location>
</feature>
<keyword evidence="4 6" id="KW-1133">Transmembrane helix</keyword>
<dbReference type="InterPro" id="IPR051611">
    <property type="entry name" value="ECF_transporter_component"/>
</dbReference>
<proteinExistence type="predicted"/>
<evidence type="ECO:0000256" key="5">
    <source>
        <dbReference type="ARBA" id="ARBA00023136"/>
    </source>
</evidence>
<evidence type="ECO:0000256" key="4">
    <source>
        <dbReference type="ARBA" id="ARBA00022989"/>
    </source>
</evidence>
<reference evidence="7 8" key="1">
    <citation type="submission" date="2013-04" db="EMBL/GenBank/DDBJ databases">
        <title>The Genome Sequence of Treponema vincentii F0403.</title>
        <authorList>
            <consortium name="The Broad Institute Genomics Platform"/>
            <person name="Earl A."/>
            <person name="Ward D."/>
            <person name="Feldgarden M."/>
            <person name="Gevers D."/>
            <person name="Leonetti C."/>
            <person name="Izard J."/>
            <person name="Walker B."/>
            <person name="Young S."/>
            <person name="Zeng Q."/>
            <person name="Gargeya S."/>
            <person name="Fitzgerald M."/>
            <person name="Haas B."/>
            <person name="Abouelleil A."/>
            <person name="Allen A.W."/>
            <person name="Alvarado L."/>
            <person name="Arachchi H.M."/>
            <person name="Berlin A.M."/>
            <person name="Chapman S.B."/>
            <person name="Gainer-Dewar J."/>
            <person name="Goldberg J."/>
            <person name="Griggs A."/>
            <person name="Gujja S."/>
            <person name="Hansen M."/>
            <person name="Howarth C."/>
            <person name="Imamovic A."/>
            <person name="Ireland A."/>
            <person name="Larimer J."/>
            <person name="McCowan C."/>
            <person name="Murphy C."/>
            <person name="Pearson M."/>
            <person name="Poon T.W."/>
            <person name="Priest M."/>
            <person name="Roberts A."/>
            <person name="Saif S."/>
            <person name="Shea T."/>
            <person name="Sisk P."/>
            <person name="Sykes S."/>
            <person name="Wortman J."/>
            <person name="Nusbaum C."/>
            <person name="Birren B."/>
        </authorList>
    </citation>
    <scope>NUCLEOTIDE SEQUENCE [LARGE SCALE GENOMIC DNA]</scope>
    <source>
        <strain evidence="7 8">F0403</strain>
    </source>
</reference>
<comment type="subcellular location">
    <subcellularLocation>
        <location evidence="1">Membrane</location>
        <topology evidence="1">Multi-pass membrane protein</topology>
    </subcellularLocation>
</comment>
<dbReference type="PATRIC" id="fig|1125702.3.peg.1597"/>
<keyword evidence="8" id="KW-1185">Reference proteome</keyword>
<evidence type="ECO:0000256" key="6">
    <source>
        <dbReference type="SAM" id="Phobius"/>
    </source>
</evidence>
<dbReference type="CDD" id="cd16914">
    <property type="entry name" value="EcfT"/>
    <property type="match status" value="1"/>
</dbReference>
<dbReference type="InterPro" id="IPR003339">
    <property type="entry name" value="ABC/ECF_trnsptr_transmembrane"/>
</dbReference>
<dbReference type="PANTHER" id="PTHR34857">
    <property type="entry name" value="SLL0384 PROTEIN"/>
    <property type="match status" value="1"/>
</dbReference>
<keyword evidence="5 6" id="KW-0472">Membrane</keyword>
<sequence>MKQTASVPYNTKRQHNGWVFDPRTKMIVLIELDMLIFLSRSLLYETGVFLLCSLILLVGGQRKTAIKYIGLFVIFVGIEHLIRPYMAHFSVSLIYFAVVIIRKVLPVFILAKWLIATTEVSAFVAALWKMRLPRNMIITGSVIFRCFPTIREEWTAIQSAMRMRGIECNVRNLLFKPSETITYTLIPLFISILNISDELAQAALCRGLDNPGRHTCMTEIGFRLPDILFLILVTGIFTGVCTAKMLGVML</sequence>
<keyword evidence="3 6" id="KW-0812">Transmembrane</keyword>
<dbReference type="PANTHER" id="PTHR34857:SF2">
    <property type="entry name" value="SLL0384 PROTEIN"/>
    <property type="match status" value="1"/>
</dbReference>
<dbReference type="RefSeq" id="WP_016518928.1">
    <property type="nucleotide sequence ID" value="NZ_KE332512.1"/>
</dbReference>
<protein>
    <recommendedName>
        <fullName evidence="9">Cobalt transport protein</fullName>
    </recommendedName>
</protein>
<feature type="transmembrane region" description="Helical" evidence="6">
    <location>
        <begin position="107"/>
        <end position="128"/>
    </location>
</feature>
<dbReference type="GeneID" id="301461697"/>
<evidence type="ECO:0000313" key="7">
    <source>
        <dbReference type="EMBL" id="EPF46968.1"/>
    </source>
</evidence>
<dbReference type="AlphaFoldDB" id="S3L938"/>
<keyword evidence="2" id="KW-1003">Cell membrane</keyword>